<protein>
    <submittedName>
        <fullName evidence="2">Uncharacterized protein</fullName>
    </submittedName>
</protein>
<evidence type="ECO:0000313" key="2">
    <source>
        <dbReference type="EMBL" id="MQL76955.1"/>
    </source>
</evidence>
<feature type="region of interest" description="Disordered" evidence="1">
    <location>
        <begin position="79"/>
        <end position="103"/>
    </location>
</feature>
<organism evidence="2 3">
    <name type="scientific">Colocasia esculenta</name>
    <name type="common">Wild taro</name>
    <name type="synonym">Arum esculentum</name>
    <dbReference type="NCBI Taxonomy" id="4460"/>
    <lineage>
        <taxon>Eukaryota</taxon>
        <taxon>Viridiplantae</taxon>
        <taxon>Streptophyta</taxon>
        <taxon>Embryophyta</taxon>
        <taxon>Tracheophyta</taxon>
        <taxon>Spermatophyta</taxon>
        <taxon>Magnoliopsida</taxon>
        <taxon>Liliopsida</taxon>
        <taxon>Araceae</taxon>
        <taxon>Aroideae</taxon>
        <taxon>Colocasieae</taxon>
        <taxon>Colocasia</taxon>
    </lineage>
</organism>
<accession>A0A843U0N1</accession>
<reference evidence="2" key="1">
    <citation type="submission" date="2017-07" db="EMBL/GenBank/DDBJ databases">
        <title>Taro Niue Genome Assembly and Annotation.</title>
        <authorList>
            <person name="Atibalentja N."/>
            <person name="Keating K."/>
            <person name="Fields C.J."/>
        </authorList>
    </citation>
    <scope>NUCLEOTIDE SEQUENCE</scope>
    <source>
        <strain evidence="2">Niue_2</strain>
        <tissue evidence="2">Leaf</tissue>
    </source>
</reference>
<sequence>MSPSQLRGLKARAPDPFPLSRASPFPLSFTRPLGVFRRFRGVVFVPCGARRRRFYLREGPNGCILRVEVSLPSSGRVRVGRSRWGGKSSQQRQGARRAEKTGW</sequence>
<dbReference type="Proteomes" id="UP000652761">
    <property type="component" value="Unassembled WGS sequence"/>
</dbReference>
<gene>
    <name evidence="2" type="ORF">Taro_009355</name>
</gene>
<evidence type="ECO:0000256" key="1">
    <source>
        <dbReference type="SAM" id="MobiDB-lite"/>
    </source>
</evidence>
<name>A0A843U0N1_COLES</name>
<keyword evidence="3" id="KW-1185">Reference proteome</keyword>
<comment type="caution">
    <text evidence="2">The sequence shown here is derived from an EMBL/GenBank/DDBJ whole genome shotgun (WGS) entry which is preliminary data.</text>
</comment>
<dbReference type="EMBL" id="NMUH01000324">
    <property type="protein sequence ID" value="MQL76955.1"/>
    <property type="molecule type" value="Genomic_DNA"/>
</dbReference>
<evidence type="ECO:0000313" key="3">
    <source>
        <dbReference type="Proteomes" id="UP000652761"/>
    </source>
</evidence>
<proteinExistence type="predicted"/>
<dbReference type="AlphaFoldDB" id="A0A843U0N1"/>